<evidence type="ECO:0000313" key="2">
    <source>
        <dbReference type="Proteomes" id="UP000502608"/>
    </source>
</evidence>
<organism evidence="1 2">
    <name type="scientific">Shewanella aestuarii</name>
    <dbReference type="NCBI Taxonomy" id="1028752"/>
    <lineage>
        <taxon>Bacteria</taxon>
        <taxon>Pseudomonadati</taxon>
        <taxon>Pseudomonadota</taxon>
        <taxon>Gammaproteobacteria</taxon>
        <taxon>Alteromonadales</taxon>
        <taxon>Shewanellaceae</taxon>
        <taxon>Shewanella</taxon>
    </lineage>
</organism>
<dbReference type="InterPro" id="IPR009962">
    <property type="entry name" value="DUF1488"/>
</dbReference>
<gene>
    <name evidence="1" type="ORF">HBH39_00175</name>
</gene>
<dbReference type="KEGG" id="saes:HBH39_00175"/>
<dbReference type="SUPFAM" id="SSF160272">
    <property type="entry name" value="Shew3726-like"/>
    <property type="match status" value="1"/>
</dbReference>
<dbReference type="Gene3D" id="3.30.160.140">
    <property type="entry name" value="Shew3726-like"/>
    <property type="match status" value="1"/>
</dbReference>
<dbReference type="Pfam" id="PF07369">
    <property type="entry name" value="DUF1488"/>
    <property type="match status" value="1"/>
</dbReference>
<dbReference type="RefSeq" id="WP_167674551.1">
    <property type="nucleotide sequence ID" value="NZ_CP050313.1"/>
</dbReference>
<keyword evidence="2" id="KW-1185">Reference proteome</keyword>
<proteinExistence type="predicted"/>
<sequence length="83" mass="9525">MNQGILFNDQFDIKPQEICFVAQLQGMKIKCIIDFQMLSNLSGETVNATNAATIYEEYRFDIEELAEQAINHECYQDDGSVRI</sequence>
<dbReference type="Proteomes" id="UP000502608">
    <property type="component" value="Chromosome"/>
</dbReference>
<reference evidence="1 2" key="1">
    <citation type="submission" date="2020-03" db="EMBL/GenBank/DDBJ databases">
        <title>Complete genome sequence of Shewanella sp.</title>
        <authorList>
            <person name="Kim Y.-S."/>
            <person name="Kim S.-J."/>
            <person name="Jung H.-K."/>
            <person name="Kim K.-H."/>
        </authorList>
    </citation>
    <scope>NUCLEOTIDE SEQUENCE [LARGE SCALE GENOMIC DNA]</scope>
    <source>
        <strain evidence="1 2">PN3F2</strain>
    </source>
</reference>
<dbReference type="InterPro" id="IPR036692">
    <property type="entry name" value="Shew3726-like_sf"/>
</dbReference>
<protein>
    <submittedName>
        <fullName evidence="1">DUF1488 domain-containing protein</fullName>
    </submittedName>
</protein>
<accession>A0A6G9QGR8</accession>
<name>A0A6G9QGR8_9GAMM</name>
<dbReference type="EMBL" id="CP050313">
    <property type="protein sequence ID" value="QIR13101.1"/>
    <property type="molecule type" value="Genomic_DNA"/>
</dbReference>
<dbReference type="AlphaFoldDB" id="A0A6G9QGR8"/>
<evidence type="ECO:0000313" key="1">
    <source>
        <dbReference type="EMBL" id="QIR13101.1"/>
    </source>
</evidence>